<name>A0A0F8AZU3_CERFI</name>
<reference evidence="2 3" key="1">
    <citation type="submission" date="2015-04" db="EMBL/GenBank/DDBJ databases">
        <title>Genome sequence of Ceratocystis platani, a major pathogen of plane trees.</title>
        <authorList>
            <person name="Belbahri L."/>
        </authorList>
    </citation>
    <scope>NUCLEOTIDE SEQUENCE [LARGE SCALE GENOMIC DNA]</scope>
    <source>
        <strain evidence="2 3">CFO</strain>
    </source>
</reference>
<dbReference type="EMBL" id="LBBL01000184">
    <property type="protein sequence ID" value="KKF94061.1"/>
    <property type="molecule type" value="Genomic_DNA"/>
</dbReference>
<evidence type="ECO:0000313" key="2">
    <source>
        <dbReference type="EMBL" id="KKF94061.1"/>
    </source>
</evidence>
<protein>
    <submittedName>
        <fullName evidence="2">Uncharacterized protein</fullName>
    </submittedName>
</protein>
<dbReference type="OrthoDB" id="10517449at2759"/>
<dbReference type="Proteomes" id="UP000034841">
    <property type="component" value="Unassembled WGS sequence"/>
</dbReference>
<keyword evidence="3" id="KW-1185">Reference proteome</keyword>
<feature type="signal peptide" evidence="1">
    <location>
        <begin position="1"/>
        <end position="22"/>
    </location>
</feature>
<keyword evidence="1" id="KW-0732">Signal</keyword>
<proteinExistence type="predicted"/>
<accession>A0A0F8AZU3</accession>
<feature type="chain" id="PRO_5002527252" evidence="1">
    <location>
        <begin position="23"/>
        <end position="194"/>
    </location>
</feature>
<evidence type="ECO:0000256" key="1">
    <source>
        <dbReference type="SAM" id="SignalP"/>
    </source>
</evidence>
<organism evidence="2 3">
    <name type="scientific">Ceratocystis fimbriata f. sp. platani</name>
    <dbReference type="NCBI Taxonomy" id="88771"/>
    <lineage>
        <taxon>Eukaryota</taxon>
        <taxon>Fungi</taxon>
        <taxon>Dikarya</taxon>
        <taxon>Ascomycota</taxon>
        <taxon>Pezizomycotina</taxon>
        <taxon>Sordariomycetes</taxon>
        <taxon>Hypocreomycetidae</taxon>
        <taxon>Microascales</taxon>
        <taxon>Ceratocystidaceae</taxon>
        <taxon>Ceratocystis</taxon>
    </lineage>
</organism>
<comment type="caution">
    <text evidence="2">The sequence shown here is derived from an EMBL/GenBank/DDBJ whole genome shotgun (WGS) entry which is preliminary data.</text>
</comment>
<dbReference type="AlphaFoldDB" id="A0A0F8AZU3"/>
<evidence type="ECO:0000313" key="3">
    <source>
        <dbReference type="Proteomes" id="UP000034841"/>
    </source>
</evidence>
<gene>
    <name evidence="2" type="ORF">CFO_g3584</name>
</gene>
<sequence length="194" mass="21901">MWLPGFSSLVFMISICCTLIAAKDDIHEASDLGLEFFEPKRGWMKVTSPDGFFAEVYISAGAGYVAVSGMINGNSVTSYEALLSIWKHEAGNSAAYIREIKYYVDRSADITTLDNVFREFDYKPEEEDEIPEISIKRGTRLYGHLWESLRGTSYGSDAINICTEFEETDGLYIESIDFGRSSRNARWIKFNFAG</sequence>